<accession>A0A502DT64</accession>
<gene>
    <name evidence="1" type="ORF">EAH80_29115</name>
</gene>
<evidence type="ECO:0000313" key="1">
    <source>
        <dbReference type="EMBL" id="TPG27376.1"/>
    </source>
</evidence>
<comment type="caution">
    <text evidence="1">The sequence shown here is derived from an EMBL/GenBank/DDBJ whole genome shotgun (WGS) entry which is preliminary data.</text>
</comment>
<dbReference type="EMBL" id="RCZG01000022">
    <property type="protein sequence ID" value="TPG27376.1"/>
    <property type="molecule type" value="Genomic_DNA"/>
</dbReference>
<name>A0A502DT64_9MYCO</name>
<evidence type="ECO:0000313" key="2">
    <source>
        <dbReference type="Proteomes" id="UP000320095"/>
    </source>
</evidence>
<protein>
    <submittedName>
        <fullName evidence="1">Uncharacterized protein</fullName>
    </submittedName>
</protein>
<reference evidence="1 2" key="1">
    <citation type="journal article" date="2019" name="Environ. Microbiol.">
        <title>Species interactions and distinct microbial communities in high Arctic permafrost affected cryosols are associated with the CH4 and CO2 gas fluxes.</title>
        <authorList>
            <person name="Altshuler I."/>
            <person name="Hamel J."/>
            <person name="Turney S."/>
            <person name="Magnuson E."/>
            <person name="Levesque R."/>
            <person name="Greer C."/>
            <person name="Whyte L.G."/>
        </authorList>
    </citation>
    <scope>NUCLEOTIDE SEQUENCE [LARGE SCALE GENOMIC DNA]</scope>
    <source>
        <strain evidence="1 2">S5.20</strain>
    </source>
</reference>
<organism evidence="1 2">
    <name type="scientific">Mycolicibacterium hodleri</name>
    <dbReference type="NCBI Taxonomy" id="49897"/>
    <lineage>
        <taxon>Bacteria</taxon>
        <taxon>Bacillati</taxon>
        <taxon>Actinomycetota</taxon>
        <taxon>Actinomycetes</taxon>
        <taxon>Mycobacteriales</taxon>
        <taxon>Mycobacteriaceae</taxon>
        <taxon>Mycolicibacterium</taxon>
    </lineage>
</organism>
<keyword evidence="2" id="KW-1185">Reference proteome</keyword>
<sequence length="121" mass="13507">MVMDDRSVFFEVEALRADRSRPILSPASLEVHVRVIDHLAHGTGSNFIADEVLDTLAHGRVSTMAAIELSLAGWWRRLDGGYVIVDQELIAAMSHSPARRRFGAACRRLWKILNSETVIPL</sequence>
<proteinExistence type="predicted"/>
<dbReference type="Proteomes" id="UP000320095">
    <property type="component" value="Unassembled WGS sequence"/>
</dbReference>
<dbReference type="AlphaFoldDB" id="A0A502DT64"/>